<dbReference type="EMBL" id="SUYC01000017">
    <property type="protein sequence ID" value="MBE6271827.1"/>
    <property type="molecule type" value="Genomic_DNA"/>
</dbReference>
<comment type="caution">
    <text evidence="2">The sequence shown here is derived from an EMBL/GenBank/DDBJ whole genome shotgun (WGS) entry which is preliminary data.</text>
</comment>
<gene>
    <name evidence="2" type="ORF">E7101_12925</name>
</gene>
<proteinExistence type="predicted"/>
<dbReference type="AlphaFoldDB" id="A0A9D5P4E7"/>
<feature type="compositionally biased region" description="Low complexity" evidence="1">
    <location>
        <begin position="82"/>
        <end position="93"/>
    </location>
</feature>
<sequence>MEAKVIIVTVVKSNKSENNVWAVAFTGEEECKAYCKSAYKAMRFAFLLKKQSGYRIDDDSLKALSGEIAKLKAEAAEKAAEAEQPAEQEAQQPEAEEKPKKQRKPRAKKEPKVVSMMPEAQPELIAFQ</sequence>
<feature type="region of interest" description="Disordered" evidence="1">
    <location>
        <begin position="75"/>
        <end position="128"/>
    </location>
</feature>
<protein>
    <submittedName>
        <fullName evidence="2">Uncharacterized protein</fullName>
    </submittedName>
</protein>
<organism evidence="2 3">
    <name type="scientific">Xylanibacter ruminicola</name>
    <name type="common">Prevotella ruminicola</name>
    <dbReference type="NCBI Taxonomy" id="839"/>
    <lineage>
        <taxon>Bacteria</taxon>
        <taxon>Pseudomonadati</taxon>
        <taxon>Bacteroidota</taxon>
        <taxon>Bacteroidia</taxon>
        <taxon>Bacteroidales</taxon>
        <taxon>Prevotellaceae</taxon>
        <taxon>Xylanibacter</taxon>
    </lineage>
</organism>
<evidence type="ECO:0000256" key="1">
    <source>
        <dbReference type="SAM" id="MobiDB-lite"/>
    </source>
</evidence>
<dbReference type="Proteomes" id="UP000806522">
    <property type="component" value="Unassembled WGS sequence"/>
</dbReference>
<evidence type="ECO:0000313" key="2">
    <source>
        <dbReference type="EMBL" id="MBE6271827.1"/>
    </source>
</evidence>
<reference evidence="2" key="1">
    <citation type="submission" date="2019-04" db="EMBL/GenBank/DDBJ databases">
        <title>Evolution of Biomass-Degrading Anaerobic Consortia Revealed by Metagenomics.</title>
        <authorList>
            <person name="Peng X."/>
        </authorList>
    </citation>
    <scope>NUCLEOTIDE SEQUENCE</scope>
    <source>
        <strain evidence="2">SIG140</strain>
    </source>
</reference>
<accession>A0A9D5P4E7</accession>
<name>A0A9D5P4E7_XYLRU</name>
<feature type="compositionally biased region" description="Basic residues" evidence="1">
    <location>
        <begin position="100"/>
        <end position="109"/>
    </location>
</feature>
<evidence type="ECO:0000313" key="3">
    <source>
        <dbReference type="Proteomes" id="UP000806522"/>
    </source>
</evidence>